<comment type="caution">
    <text evidence="16">The sequence shown here is derived from an EMBL/GenBank/DDBJ whole genome shotgun (WGS) entry which is preliminary data.</text>
</comment>
<accession>A0A917ZVS7</accession>
<evidence type="ECO:0000259" key="15">
    <source>
        <dbReference type="Pfam" id="PF18085"/>
    </source>
</evidence>
<keyword evidence="17" id="KW-1185">Reference proteome</keyword>
<evidence type="ECO:0000313" key="16">
    <source>
        <dbReference type="EMBL" id="GGO92860.1"/>
    </source>
</evidence>
<comment type="similarity">
    <text evidence="2">Belongs to the aminoglycoside phosphotransferase family.</text>
</comment>
<keyword evidence="8" id="KW-0547">Nucleotide-binding</keyword>
<dbReference type="Proteomes" id="UP000641932">
    <property type="component" value="Unassembled WGS sequence"/>
</dbReference>
<sequence length="479" mass="50731">MSDTSWSTSAARTGGAPGLRRAPAAGGELLDALLPLIHGWLPQQRWFSGKGRPITDIRVLSGTELAAPAGDSSGLVHLLLRVRHLGSGAGDTYQLLVGTRTTLPTSLAPALIGRIDGGAHDGLLVLDALHDPALAGRLLGHLRDGDRFSCLGFHRSPGAEIPTGLGPRVGTAEQSNTSVVFGDSLILKVFRRVSPGTNPDLELTLALAAAGSTRVPAPVGWFETVWPYGDGDGAGEPVTLGLLQRFLPGTADGWELALASVPEGDFTAESFLLGQATAEVHTALARALPVETLGETQIEGLADGMTARLEAAASAVPALQPYRTALRSAFQDLAELGHGGRTLPAQRVHGDLHLGQVLRTPDGWVLLDFEGEPAQPIEERRRPQPAVRDVAAMLRSFDYAARHHGAGPLAEAWAKRNRSAFLAGYATTGDHDPAGEHVLMRAFETDKAVYECLYEARHRPAWLPIPMSAIERLSASPSH</sequence>
<keyword evidence="11" id="KW-0320">Glycogen biosynthesis</keyword>
<dbReference type="AlphaFoldDB" id="A0A917ZVS7"/>
<feature type="domain" description="Maltokinase N-terminal cap" evidence="15">
    <location>
        <begin position="40"/>
        <end position="131"/>
    </location>
</feature>
<dbReference type="RefSeq" id="WP_373287068.1">
    <property type="nucleotide sequence ID" value="NZ_BMMS01000019.1"/>
</dbReference>
<dbReference type="InterPro" id="IPR011009">
    <property type="entry name" value="Kinase-like_dom_sf"/>
</dbReference>
<keyword evidence="7" id="KW-0808">Transferase</keyword>
<evidence type="ECO:0000256" key="10">
    <source>
        <dbReference type="ARBA" id="ARBA00022840"/>
    </source>
</evidence>
<proteinExistence type="inferred from homology"/>
<evidence type="ECO:0000313" key="17">
    <source>
        <dbReference type="Proteomes" id="UP000641932"/>
    </source>
</evidence>
<dbReference type="GO" id="GO:0005524">
    <property type="term" value="F:ATP binding"/>
    <property type="evidence" value="ECO:0007669"/>
    <property type="project" value="UniProtKB-KW"/>
</dbReference>
<keyword evidence="9" id="KW-0418">Kinase</keyword>
<keyword evidence="12" id="KW-0119">Carbohydrate metabolism</keyword>
<evidence type="ECO:0000256" key="14">
    <source>
        <dbReference type="ARBA" id="ARBA00049067"/>
    </source>
</evidence>
<evidence type="ECO:0000256" key="11">
    <source>
        <dbReference type="ARBA" id="ARBA00023056"/>
    </source>
</evidence>
<evidence type="ECO:0000256" key="8">
    <source>
        <dbReference type="ARBA" id="ARBA00022741"/>
    </source>
</evidence>
<dbReference type="GO" id="GO:0005978">
    <property type="term" value="P:glycogen biosynthetic process"/>
    <property type="evidence" value="ECO:0007669"/>
    <property type="project" value="UniProtKB-KW"/>
</dbReference>
<evidence type="ECO:0000256" key="1">
    <source>
        <dbReference type="ARBA" id="ARBA00004964"/>
    </source>
</evidence>
<keyword evidence="10" id="KW-0067">ATP-binding</keyword>
<dbReference type="EMBL" id="BMMS01000019">
    <property type="protein sequence ID" value="GGO92860.1"/>
    <property type="molecule type" value="Genomic_DNA"/>
</dbReference>
<comment type="subunit">
    <text evidence="3">Monomer.</text>
</comment>
<evidence type="ECO:0000256" key="9">
    <source>
        <dbReference type="ARBA" id="ARBA00022777"/>
    </source>
</evidence>
<keyword evidence="6" id="KW-0321">Glycogen metabolism</keyword>
<dbReference type="Gene3D" id="3.90.1200.10">
    <property type="match status" value="1"/>
</dbReference>
<reference evidence="16" key="1">
    <citation type="journal article" date="2014" name="Int. J. Syst. Evol. Microbiol.">
        <title>Complete genome sequence of Corynebacterium casei LMG S-19264T (=DSM 44701T), isolated from a smear-ripened cheese.</title>
        <authorList>
            <consortium name="US DOE Joint Genome Institute (JGI-PGF)"/>
            <person name="Walter F."/>
            <person name="Albersmeier A."/>
            <person name="Kalinowski J."/>
            <person name="Ruckert C."/>
        </authorList>
    </citation>
    <scope>NUCLEOTIDE SEQUENCE</scope>
    <source>
        <strain evidence="16">CGMCC 4.7201</strain>
    </source>
</reference>
<evidence type="ECO:0000256" key="5">
    <source>
        <dbReference type="ARBA" id="ARBA00013882"/>
    </source>
</evidence>
<gene>
    <name evidence="16" type="ORF">GCM10012280_44000</name>
</gene>
<evidence type="ECO:0000256" key="7">
    <source>
        <dbReference type="ARBA" id="ARBA00022679"/>
    </source>
</evidence>
<dbReference type="EC" id="2.7.1.175" evidence="4"/>
<evidence type="ECO:0000256" key="12">
    <source>
        <dbReference type="ARBA" id="ARBA00023277"/>
    </source>
</evidence>
<dbReference type="SUPFAM" id="SSF56112">
    <property type="entry name" value="Protein kinase-like (PK-like)"/>
    <property type="match status" value="1"/>
</dbReference>
<evidence type="ECO:0000256" key="6">
    <source>
        <dbReference type="ARBA" id="ARBA00022600"/>
    </source>
</evidence>
<organism evidence="16 17">
    <name type="scientific">Wenjunlia tyrosinilytica</name>
    <dbReference type="NCBI Taxonomy" id="1544741"/>
    <lineage>
        <taxon>Bacteria</taxon>
        <taxon>Bacillati</taxon>
        <taxon>Actinomycetota</taxon>
        <taxon>Actinomycetes</taxon>
        <taxon>Kitasatosporales</taxon>
        <taxon>Streptomycetaceae</taxon>
        <taxon>Wenjunlia</taxon>
    </lineage>
</organism>
<protein>
    <recommendedName>
        <fullName evidence="5">Maltokinase</fullName>
        <ecNumber evidence="4">2.7.1.175</ecNumber>
    </recommendedName>
    <alternativeName>
        <fullName evidence="13">Maltose-1-phosphate synthase</fullName>
    </alternativeName>
</protein>
<reference evidence="16" key="2">
    <citation type="submission" date="2020-09" db="EMBL/GenBank/DDBJ databases">
        <authorList>
            <person name="Sun Q."/>
            <person name="Zhou Y."/>
        </authorList>
    </citation>
    <scope>NUCLEOTIDE SEQUENCE</scope>
    <source>
        <strain evidence="16">CGMCC 4.7201</strain>
    </source>
</reference>
<evidence type="ECO:0000256" key="2">
    <source>
        <dbReference type="ARBA" id="ARBA00006219"/>
    </source>
</evidence>
<dbReference type="GO" id="GO:0016301">
    <property type="term" value="F:kinase activity"/>
    <property type="evidence" value="ECO:0007669"/>
    <property type="project" value="UniProtKB-KW"/>
</dbReference>
<name>A0A917ZVS7_9ACTN</name>
<comment type="catalytic activity">
    <reaction evidence="14">
        <text>D-maltose + ATP = alpha-maltose 1-phosphate + ADP + H(+)</text>
        <dbReference type="Rhea" id="RHEA:31915"/>
        <dbReference type="ChEBI" id="CHEBI:15378"/>
        <dbReference type="ChEBI" id="CHEBI:17306"/>
        <dbReference type="ChEBI" id="CHEBI:30616"/>
        <dbReference type="ChEBI" id="CHEBI:63576"/>
        <dbReference type="ChEBI" id="CHEBI:456216"/>
        <dbReference type="EC" id="2.7.1.175"/>
    </reaction>
</comment>
<dbReference type="Pfam" id="PF18085">
    <property type="entry name" value="Mak_N_cap"/>
    <property type="match status" value="1"/>
</dbReference>
<evidence type="ECO:0000256" key="4">
    <source>
        <dbReference type="ARBA" id="ARBA00011962"/>
    </source>
</evidence>
<evidence type="ECO:0000256" key="13">
    <source>
        <dbReference type="ARBA" id="ARBA00031251"/>
    </source>
</evidence>
<comment type="pathway">
    <text evidence="1">Glycan biosynthesis; glycogen biosynthesis.</text>
</comment>
<evidence type="ECO:0000256" key="3">
    <source>
        <dbReference type="ARBA" id="ARBA00011245"/>
    </source>
</evidence>
<dbReference type="InterPro" id="IPR040999">
    <property type="entry name" value="Mak_N_cap"/>
</dbReference>